<comment type="caution">
    <text evidence="1">The sequence shown here is derived from an EMBL/GenBank/DDBJ whole genome shotgun (WGS) entry which is preliminary data.</text>
</comment>
<protein>
    <submittedName>
        <fullName evidence="1">Uncharacterized protein</fullName>
    </submittedName>
</protein>
<accession>A0AAD7E1S9</accession>
<keyword evidence="2" id="KW-1185">Reference proteome</keyword>
<proteinExistence type="predicted"/>
<sequence length="146" mass="15646">MVPLLAAHAGALVSAISSCLGGSLFRKGAATSSSRFRGLSVTGFRDLGTSRPKRPKTIWCFILVLWESGYAQGFSNSYCWAMLHLESGGTCSHTGPHVNQEGPCSHTGSALWFYYEYVAAVTAKLPGDPEVAGNARNWPESCDELT</sequence>
<reference evidence="1" key="1">
    <citation type="submission" date="2023-03" db="EMBL/GenBank/DDBJ databases">
        <title>Massive genome expansion in bonnet fungi (Mycena s.s.) driven by repeated elements and novel gene families across ecological guilds.</title>
        <authorList>
            <consortium name="Lawrence Berkeley National Laboratory"/>
            <person name="Harder C.B."/>
            <person name="Miyauchi S."/>
            <person name="Viragh M."/>
            <person name="Kuo A."/>
            <person name="Thoen E."/>
            <person name="Andreopoulos B."/>
            <person name="Lu D."/>
            <person name="Skrede I."/>
            <person name="Drula E."/>
            <person name="Henrissat B."/>
            <person name="Morin E."/>
            <person name="Kohler A."/>
            <person name="Barry K."/>
            <person name="LaButti K."/>
            <person name="Morin E."/>
            <person name="Salamov A."/>
            <person name="Lipzen A."/>
            <person name="Mereny Z."/>
            <person name="Hegedus B."/>
            <person name="Baldrian P."/>
            <person name="Stursova M."/>
            <person name="Weitz H."/>
            <person name="Taylor A."/>
            <person name="Grigoriev I.V."/>
            <person name="Nagy L.G."/>
            <person name="Martin F."/>
            <person name="Kauserud H."/>
        </authorList>
    </citation>
    <scope>NUCLEOTIDE SEQUENCE</scope>
    <source>
        <strain evidence="1">CBHHK182m</strain>
    </source>
</reference>
<name>A0AAD7E1S9_9AGAR</name>
<dbReference type="AlphaFoldDB" id="A0AAD7E1S9"/>
<organism evidence="1 2">
    <name type="scientific">Mycena metata</name>
    <dbReference type="NCBI Taxonomy" id="1033252"/>
    <lineage>
        <taxon>Eukaryota</taxon>
        <taxon>Fungi</taxon>
        <taxon>Dikarya</taxon>
        <taxon>Basidiomycota</taxon>
        <taxon>Agaricomycotina</taxon>
        <taxon>Agaricomycetes</taxon>
        <taxon>Agaricomycetidae</taxon>
        <taxon>Agaricales</taxon>
        <taxon>Marasmiineae</taxon>
        <taxon>Mycenaceae</taxon>
        <taxon>Mycena</taxon>
    </lineage>
</organism>
<evidence type="ECO:0000313" key="1">
    <source>
        <dbReference type="EMBL" id="KAJ7702869.1"/>
    </source>
</evidence>
<dbReference type="Proteomes" id="UP001215598">
    <property type="component" value="Unassembled WGS sequence"/>
</dbReference>
<evidence type="ECO:0000313" key="2">
    <source>
        <dbReference type="Proteomes" id="UP001215598"/>
    </source>
</evidence>
<gene>
    <name evidence="1" type="ORF">B0H16DRAFT_1483046</name>
</gene>
<dbReference type="EMBL" id="JARKIB010000509">
    <property type="protein sequence ID" value="KAJ7702869.1"/>
    <property type="molecule type" value="Genomic_DNA"/>
</dbReference>